<feature type="domain" description="N-acetyltransferase" evidence="3">
    <location>
        <begin position="154"/>
        <end position="278"/>
    </location>
</feature>
<dbReference type="Proteomes" id="UP000243887">
    <property type="component" value="Unassembled WGS sequence"/>
</dbReference>
<dbReference type="STRING" id="1150112.SAMN04487893_104126"/>
<gene>
    <name evidence="4" type="ORF">SAMN04487893_104126</name>
</gene>
<dbReference type="PROSITE" id="PS51186">
    <property type="entry name" value="GNAT"/>
    <property type="match status" value="2"/>
</dbReference>
<feature type="domain" description="N-acetyltransferase" evidence="3">
    <location>
        <begin position="1"/>
        <end position="163"/>
    </location>
</feature>
<evidence type="ECO:0000256" key="1">
    <source>
        <dbReference type="ARBA" id="ARBA00022679"/>
    </source>
</evidence>
<keyword evidence="5" id="KW-1185">Reference proteome</keyword>
<sequence length="278" mass="32235">MHIRRLTQQDKTSLLKTFNDAFADYIVPFKLNEEQLEFKITQENIQLEWSIGVFEEENLVAFIMHGVREINSKKSIYNAGTGIIPKHRGQGLIGKMYDYILPYLKVEQAEKIVLEVIENNLPAIRSYEKNGFVVNRKLLCFGGEIKTQASTNPIKIEEMKTLPWDVLQTFWDVIPSWQNDNQSMETVKQEAFGSFVNDELVGYIIFNSKGKKISQIAVAPNFRRRGIGTQLMEQVGKRLLKEEARINNIDERAQNVKLFFEKQGLVNRINQYEMIKVL</sequence>
<name>A0A1I3PHG5_9FLAO</name>
<dbReference type="GO" id="GO:0016747">
    <property type="term" value="F:acyltransferase activity, transferring groups other than amino-acyl groups"/>
    <property type="evidence" value="ECO:0007669"/>
    <property type="project" value="InterPro"/>
</dbReference>
<evidence type="ECO:0000313" key="5">
    <source>
        <dbReference type="Proteomes" id="UP000243887"/>
    </source>
</evidence>
<dbReference type="OrthoDB" id="4228396at2"/>
<dbReference type="SUPFAM" id="SSF55729">
    <property type="entry name" value="Acyl-CoA N-acyltransferases (Nat)"/>
    <property type="match status" value="2"/>
</dbReference>
<dbReference type="InterPro" id="IPR000182">
    <property type="entry name" value="GNAT_dom"/>
</dbReference>
<dbReference type="PANTHER" id="PTHR43420">
    <property type="entry name" value="ACETYLTRANSFERASE"/>
    <property type="match status" value="1"/>
</dbReference>
<dbReference type="InterPro" id="IPR050680">
    <property type="entry name" value="YpeA/RimI_acetyltransf"/>
</dbReference>
<accession>A0A1I3PHG5</accession>
<keyword evidence="2" id="KW-0012">Acyltransferase</keyword>
<dbReference type="CDD" id="cd04301">
    <property type="entry name" value="NAT_SF"/>
    <property type="match status" value="2"/>
</dbReference>
<reference evidence="5" key="1">
    <citation type="submission" date="2016-10" db="EMBL/GenBank/DDBJ databases">
        <authorList>
            <person name="Varghese N."/>
            <person name="Submissions S."/>
        </authorList>
    </citation>
    <scope>NUCLEOTIDE SEQUENCE [LARGE SCALE GENOMIC DNA]</scope>
    <source>
        <strain evidence="5">DSM 26542</strain>
    </source>
</reference>
<organism evidence="4 5">
    <name type="scientific">Myroides guanonis</name>
    <dbReference type="NCBI Taxonomy" id="1150112"/>
    <lineage>
        <taxon>Bacteria</taxon>
        <taxon>Pseudomonadati</taxon>
        <taxon>Bacteroidota</taxon>
        <taxon>Flavobacteriia</taxon>
        <taxon>Flavobacteriales</taxon>
        <taxon>Flavobacteriaceae</taxon>
        <taxon>Myroides</taxon>
    </lineage>
</organism>
<dbReference type="Pfam" id="PF00583">
    <property type="entry name" value="Acetyltransf_1"/>
    <property type="match status" value="1"/>
</dbReference>
<evidence type="ECO:0000313" key="4">
    <source>
        <dbReference type="EMBL" id="SFJ20787.1"/>
    </source>
</evidence>
<dbReference type="PANTHER" id="PTHR43420:SF44">
    <property type="entry name" value="ACETYLTRANSFERASE YPEA"/>
    <property type="match status" value="1"/>
</dbReference>
<evidence type="ECO:0000256" key="2">
    <source>
        <dbReference type="ARBA" id="ARBA00023315"/>
    </source>
</evidence>
<dbReference type="AlphaFoldDB" id="A0A1I3PHG5"/>
<protein>
    <submittedName>
        <fullName evidence="4">Acetyltransferase (GNAT) family protein</fullName>
    </submittedName>
</protein>
<evidence type="ECO:0000259" key="3">
    <source>
        <dbReference type="PROSITE" id="PS51186"/>
    </source>
</evidence>
<dbReference type="EMBL" id="FORU01000004">
    <property type="protein sequence ID" value="SFJ20787.1"/>
    <property type="molecule type" value="Genomic_DNA"/>
</dbReference>
<dbReference type="Gene3D" id="3.40.630.30">
    <property type="match status" value="2"/>
</dbReference>
<dbReference type="Pfam" id="PF13673">
    <property type="entry name" value="Acetyltransf_10"/>
    <property type="match status" value="1"/>
</dbReference>
<keyword evidence="1 4" id="KW-0808">Transferase</keyword>
<dbReference type="RefSeq" id="WP_090678417.1">
    <property type="nucleotide sequence ID" value="NZ_FORU01000004.1"/>
</dbReference>
<dbReference type="InterPro" id="IPR016181">
    <property type="entry name" value="Acyl_CoA_acyltransferase"/>
</dbReference>
<proteinExistence type="predicted"/>